<evidence type="ECO:0000256" key="7">
    <source>
        <dbReference type="ARBA" id="ARBA00022898"/>
    </source>
</evidence>
<accession>A0A3B1BMH7</accession>
<dbReference type="EMBL" id="UOGE01000020">
    <property type="protein sequence ID" value="VAX17232.1"/>
    <property type="molecule type" value="Genomic_DNA"/>
</dbReference>
<evidence type="ECO:0000256" key="6">
    <source>
        <dbReference type="ARBA" id="ARBA00022723"/>
    </source>
</evidence>
<dbReference type="NCBIfam" id="NF002806">
    <property type="entry name" value="PRK02948.1"/>
    <property type="match status" value="1"/>
</dbReference>
<keyword evidence="8" id="KW-0408">Iron</keyword>
<dbReference type="Gene3D" id="3.90.1150.10">
    <property type="entry name" value="Aspartate Aminotransferase, domain 1"/>
    <property type="match status" value="1"/>
</dbReference>
<dbReference type="InterPro" id="IPR016454">
    <property type="entry name" value="Cysteine_dSase"/>
</dbReference>
<evidence type="ECO:0000256" key="5">
    <source>
        <dbReference type="ARBA" id="ARBA00022679"/>
    </source>
</evidence>
<dbReference type="FunFam" id="3.40.640.10:FF:000084">
    <property type="entry name" value="IscS-like cysteine desulfurase"/>
    <property type="match status" value="1"/>
</dbReference>
<dbReference type="GO" id="GO:0030170">
    <property type="term" value="F:pyridoxal phosphate binding"/>
    <property type="evidence" value="ECO:0007669"/>
    <property type="project" value="InterPro"/>
</dbReference>
<gene>
    <name evidence="11" type="ORF">MNBD_NITROSPINAE02-1603</name>
</gene>
<dbReference type="GO" id="GO:0031071">
    <property type="term" value="F:cysteine desulfurase activity"/>
    <property type="evidence" value="ECO:0007669"/>
    <property type="project" value="UniProtKB-EC"/>
</dbReference>
<dbReference type="EC" id="2.8.1.7" evidence="4"/>
<feature type="domain" description="Aminotransferase class V" evidence="10">
    <location>
        <begin position="7"/>
        <end position="370"/>
    </location>
</feature>
<keyword evidence="9" id="KW-0411">Iron-sulfur</keyword>
<dbReference type="SUPFAM" id="SSF53383">
    <property type="entry name" value="PLP-dependent transferases"/>
    <property type="match status" value="1"/>
</dbReference>
<dbReference type="PIRSF" id="PIRSF005572">
    <property type="entry name" value="NifS"/>
    <property type="match status" value="1"/>
</dbReference>
<evidence type="ECO:0000313" key="11">
    <source>
        <dbReference type="EMBL" id="VAX17232.1"/>
    </source>
</evidence>
<organism evidence="11">
    <name type="scientific">hydrothermal vent metagenome</name>
    <dbReference type="NCBI Taxonomy" id="652676"/>
    <lineage>
        <taxon>unclassified sequences</taxon>
        <taxon>metagenomes</taxon>
        <taxon>ecological metagenomes</taxon>
    </lineage>
</organism>
<proteinExistence type="inferred from homology"/>
<dbReference type="InterPro" id="IPR000192">
    <property type="entry name" value="Aminotrans_V_dom"/>
</dbReference>
<comment type="similarity">
    <text evidence="2">Belongs to the class-V pyridoxal-phosphate-dependent aminotransferase family. NifS/IscS subfamily.</text>
</comment>
<evidence type="ECO:0000256" key="4">
    <source>
        <dbReference type="ARBA" id="ARBA00012239"/>
    </source>
</evidence>
<dbReference type="PANTHER" id="PTHR11601:SF34">
    <property type="entry name" value="CYSTEINE DESULFURASE"/>
    <property type="match status" value="1"/>
</dbReference>
<dbReference type="PROSITE" id="PS00595">
    <property type="entry name" value="AA_TRANSFER_CLASS_5"/>
    <property type="match status" value="1"/>
</dbReference>
<evidence type="ECO:0000256" key="8">
    <source>
        <dbReference type="ARBA" id="ARBA00023004"/>
    </source>
</evidence>
<dbReference type="NCBIfam" id="TIGR03402">
    <property type="entry name" value="FeS_nifS"/>
    <property type="match status" value="1"/>
</dbReference>
<dbReference type="GO" id="GO:0006520">
    <property type="term" value="P:amino acid metabolic process"/>
    <property type="evidence" value="ECO:0007669"/>
    <property type="project" value="InterPro"/>
</dbReference>
<protein>
    <recommendedName>
        <fullName evidence="4">cysteine desulfurase</fullName>
        <ecNumber evidence="4">2.8.1.7</ecNumber>
    </recommendedName>
</protein>
<evidence type="ECO:0000256" key="3">
    <source>
        <dbReference type="ARBA" id="ARBA00011738"/>
    </source>
</evidence>
<dbReference type="Pfam" id="PF00266">
    <property type="entry name" value="Aminotran_5"/>
    <property type="match status" value="1"/>
</dbReference>
<dbReference type="InterPro" id="IPR015424">
    <property type="entry name" value="PyrdxlP-dep_Trfase"/>
</dbReference>
<reference evidence="11" key="1">
    <citation type="submission" date="2018-06" db="EMBL/GenBank/DDBJ databases">
        <authorList>
            <person name="Zhirakovskaya E."/>
        </authorList>
    </citation>
    <scope>NUCLEOTIDE SEQUENCE</scope>
</reference>
<dbReference type="InterPro" id="IPR015421">
    <property type="entry name" value="PyrdxlP-dep_Trfase_major"/>
</dbReference>
<keyword evidence="6" id="KW-0479">Metal-binding</keyword>
<dbReference type="AlphaFoldDB" id="A0A3B1BMH7"/>
<keyword evidence="5 11" id="KW-0808">Transferase</keyword>
<dbReference type="GO" id="GO:0051536">
    <property type="term" value="F:iron-sulfur cluster binding"/>
    <property type="evidence" value="ECO:0007669"/>
    <property type="project" value="UniProtKB-KW"/>
</dbReference>
<keyword evidence="7" id="KW-0663">Pyridoxal phosphate</keyword>
<comment type="subunit">
    <text evidence="3">Homodimer.</text>
</comment>
<dbReference type="InterPro" id="IPR017772">
    <property type="entry name" value="Cys_deSase_NifS_bac/arc"/>
</dbReference>
<name>A0A3B1BMH7_9ZZZZ</name>
<evidence type="ECO:0000256" key="2">
    <source>
        <dbReference type="ARBA" id="ARBA00006490"/>
    </source>
</evidence>
<dbReference type="InterPro" id="IPR020578">
    <property type="entry name" value="Aminotrans_V_PyrdxlP_BS"/>
</dbReference>
<comment type="cofactor">
    <cofactor evidence="1">
        <name>pyridoxal 5'-phosphate</name>
        <dbReference type="ChEBI" id="CHEBI:597326"/>
    </cofactor>
</comment>
<dbReference type="GO" id="GO:0046872">
    <property type="term" value="F:metal ion binding"/>
    <property type="evidence" value="ECO:0007669"/>
    <property type="project" value="UniProtKB-KW"/>
</dbReference>
<dbReference type="InterPro" id="IPR015422">
    <property type="entry name" value="PyrdxlP-dep_Trfase_small"/>
</dbReference>
<dbReference type="PANTHER" id="PTHR11601">
    <property type="entry name" value="CYSTEINE DESULFURYLASE FAMILY MEMBER"/>
    <property type="match status" value="1"/>
</dbReference>
<evidence type="ECO:0000256" key="9">
    <source>
        <dbReference type="ARBA" id="ARBA00023014"/>
    </source>
</evidence>
<dbReference type="Gene3D" id="3.40.640.10">
    <property type="entry name" value="Type I PLP-dependent aspartate aminotransferase-like (Major domain)"/>
    <property type="match status" value="1"/>
</dbReference>
<dbReference type="Gene3D" id="1.10.260.50">
    <property type="match status" value="1"/>
</dbReference>
<evidence type="ECO:0000256" key="1">
    <source>
        <dbReference type="ARBA" id="ARBA00001933"/>
    </source>
</evidence>
<sequence>MNEMRSVYFDNNATTPLYPEVLEAMLPYYKEAFGNASSAHRAGRTVKAKISESREIVANALGASPSEIYFTSGGTEANNLAIKGRAWAGRKASGSGIITSTIEHPAVLEVAKYLSKNGYEISKAGVGPDAIVDIDAIGEAINDNTILISVMHANNEVGTIQPVKVIAALGKEKGITIHTDAVQSFCKIPLNVDDLGVDLLSVSGHKINGPKGTGVLYIRKGTKMHPLAHGGHHEGGMRAGTENVAGIVGFTKAVEIGIESMEKNYQYVKTLRDDLEQRILSAIPNTILNGHREKRLPGTVNISFECVEGEALLINLDMMGIAISTGSACSSGSLDPSHVLMAMGIPHETIHGSLRFSIGHGNTKDEVDYVMTHLPRVITMLRDISPLWDSREGRAISLEEAEKGARTI</sequence>
<evidence type="ECO:0000259" key="10">
    <source>
        <dbReference type="Pfam" id="PF00266"/>
    </source>
</evidence>